<protein>
    <recommendedName>
        <fullName evidence="3">Phosphotransferase enzyme family protein</fullName>
    </recommendedName>
</protein>
<proteinExistence type="predicted"/>
<dbReference type="EMBL" id="CP118615">
    <property type="protein sequence ID" value="WDZ87032.1"/>
    <property type="molecule type" value="Genomic_DNA"/>
</dbReference>
<evidence type="ECO:0000313" key="2">
    <source>
        <dbReference type="Proteomes" id="UP001219605"/>
    </source>
</evidence>
<dbReference type="RefSeq" id="WP_275033916.1">
    <property type="nucleotide sequence ID" value="NZ_CP118615.1"/>
</dbReference>
<evidence type="ECO:0008006" key="3">
    <source>
        <dbReference type="Google" id="ProtNLM"/>
    </source>
</evidence>
<name>A0ABY7ZVI6_9ACTN</name>
<organism evidence="1 2">
    <name type="scientific">Micromonospora cathayae</name>
    <dbReference type="NCBI Taxonomy" id="3028804"/>
    <lineage>
        <taxon>Bacteria</taxon>
        <taxon>Bacillati</taxon>
        <taxon>Actinomycetota</taxon>
        <taxon>Actinomycetes</taxon>
        <taxon>Micromonosporales</taxon>
        <taxon>Micromonosporaceae</taxon>
        <taxon>Micromonospora</taxon>
    </lineage>
</organism>
<gene>
    <name evidence="1" type="ORF">PVK37_11825</name>
</gene>
<reference evidence="1 2" key="1">
    <citation type="submission" date="2023-02" db="EMBL/GenBank/DDBJ databases">
        <authorList>
            <person name="Mo P."/>
        </authorList>
    </citation>
    <scope>NUCLEOTIDE SEQUENCE [LARGE SCALE GENOMIC DNA]</scope>
    <source>
        <strain evidence="1 2">HUAS 3</strain>
    </source>
</reference>
<keyword evidence="2" id="KW-1185">Reference proteome</keyword>
<sequence length="405" mass="44646">MSGNIGKQFADYVGDTAISDALVRWATALDGTISSPSRPHRARGTTAELFEVAYTEAVTPYRPRPLTRKLFVKVLPVDLDSREPDRHRAALRNAGEFRRHLAGQPFRALHLRDGRQLMFQELVNGGGKVRTLDELRGDDLVHAYRAVVRAVVQRWNAAGSPRRKSGQPVEETNLGAYVTGEMKAVDALTEVLTVAGRFRPTANDPRRLAADGRPLPDPLRLFDPTSRHHAQPVSYCAGHSHGDLHGRNVLVPCSPTGGSLPDDFTLVDLSAYRSRAPLARDPVFLMLSTVLRFLPQLTGSDADALAGYLVRPERGRPPTLRGPAAGFAQIIHEEGLAYSRPDRTPGWWMQARLSLLSQSLVCTTYDNLGPDRRRWCFRLAALALAAIEEDDRPVGPNRRPTSLPG</sequence>
<accession>A0ABY7ZVI6</accession>
<dbReference type="Proteomes" id="UP001219605">
    <property type="component" value="Chromosome"/>
</dbReference>
<evidence type="ECO:0000313" key="1">
    <source>
        <dbReference type="EMBL" id="WDZ87032.1"/>
    </source>
</evidence>